<dbReference type="EMBL" id="BKCJ011358771">
    <property type="protein sequence ID" value="GFD25198.1"/>
    <property type="molecule type" value="Genomic_DNA"/>
</dbReference>
<dbReference type="AlphaFoldDB" id="A0A699UV18"/>
<gene>
    <name evidence="1" type="ORF">Tci_897167</name>
</gene>
<comment type="caution">
    <text evidence="1">The sequence shown here is derived from an EMBL/GenBank/DDBJ whole genome shotgun (WGS) entry which is preliminary data.</text>
</comment>
<name>A0A699UV18_TANCI</name>
<protein>
    <submittedName>
        <fullName evidence="1">Uncharacterized protein</fullName>
    </submittedName>
</protein>
<sequence>MLIFITRNLRLATLTPAPEKILTPNQLKREVEKLKNVTLNVSHQSSQEILAANNVQAILARVVEQVPLVLDELEWELSSLRAYQKAREIESEKNKQTLYFLLTTVILGLCSVLLI</sequence>
<reference evidence="1" key="1">
    <citation type="journal article" date="2019" name="Sci. Rep.">
        <title>Draft genome of Tanacetum cinerariifolium, the natural source of mosquito coil.</title>
        <authorList>
            <person name="Yamashiro T."/>
            <person name="Shiraishi A."/>
            <person name="Satake H."/>
            <person name="Nakayama K."/>
        </authorList>
    </citation>
    <scope>NUCLEOTIDE SEQUENCE</scope>
</reference>
<proteinExistence type="predicted"/>
<organism evidence="1">
    <name type="scientific">Tanacetum cinerariifolium</name>
    <name type="common">Dalmatian daisy</name>
    <name type="synonym">Chrysanthemum cinerariifolium</name>
    <dbReference type="NCBI Taxonomy" id="118510"/>
    <lineage>
        <taxon>Eukaryota</taxon>
        <taxon>Viridiplantae</taxon>
        <taxon>Streptophyta</taxon>
        <taxon>Embryophyta</taxon>
        <taxon>Tracheophyta</taxon>
        <taxon>Spermatophyta</taxon>
        <taxon>Magnoliopsida</taxon>
        <taxon>eudicotyledons</taxon>
        <taxon>Gunneridae</taxon>
        <taxon>Pentapetalae</taxon>
        <taxon>asterids</taxon>
        <taxon>campanulids</taxon>
        <taxon>Asterales</taxon>
        <taxon>Asteraceae</taxon>
        <taxon>Asteroideae</taxon>
        <taxon>Anthemideae</taxon>
        <taxon>Anthemidinae</taxon>
        <taxon>Tanacetum</taxon>
    </lineage>
</organism>
<evidence type="ECO:0000313" key="1">
    <source>
        <dbReference type="EMBL" id="GFD25198.1"/>
    </source>
</evidence>
<feature type="non-terminal residue" evidence="1">
    <location>
        <position position="115"/>
    </location>
</feature>
<accession>A0A699UV18</accession>